<dbReference type="PANTHER" id="PTHR15286:SF16">
    <property type="entry name" value="RAS ASSOCIATION DOMAIN-CONTAINING PROTEIN 8"/>
    <property type="match status" value="1"/>
</dbReference>
<dbReference type="EMBL" id="CAAE01014659">
    <property type="protein sequence ID" value="CAG01708.1"/>
    <property type="molecule type" value="Genomic_DNA"/>
</dbReference>
<accession>Q4SCC4</accession>
<proteinExistence type="predicted"/>
<evidence type="ECO:0000313" key="2">
    <source>
        <dbReference type="EMBL" id="CAG01708.1"/>
    </source>
</evidence>
<sequence>GLATMEVKVFVDGVARVVCGVTEETTCQDVVIALAQALGQPGRYTLRETFKDFERCMSPGERLLETLEKYGEQAKEVQLKLHHTGP</sequence>
<feature type="non-terminal residue" evidence="2">
    <location>
        <position position="86"/>
    </location>
</feature>
<feature type="domain" description="Ras-associating" evidence="1">
    <location>
        <begin position="3"/>
        <end position="86"/>
    </location>
</feature>
<dbReference type="Gene3D" id="3.10.20.90">
    <property type="entry name" value="Phosphatidylinositol 3-kinase Catalytic Subunit, Chain A, domain 1"/>
    <property type="match status" value="1"/>
</dbReference>
<name>Q4SCC4_TETNG</name>
<dbReference type="CDD" id="cd16123">
    <property type="entry name" value="RA_RASSF7_like"/>
    <property type="match status" value="1"/>
</dbReference>
<organism evidence="2">
    <name type="scientific">Tetraodon nigroviridis</name>
    <name type="common">Spotted green pufferfish</name>
    <name type="synonym">Chelonodon nigroviridis</name>
    <dbReference type="NCBI Taxonomy" id="99883"/>
    <lineage>
        <taxon>Eukaryota</taxon>
        <taxon>Metazoa</taxon>
        <taxon>Chordata</taxon>
        <taxon>Craniata</taxon>
        <taxon>Vertebrata</taxon>
        <taxon>Euteleostomi</taxon>
        <taxon>Actinopterygii</taxon>
        <taxon>Neopterygii</taxon>
        <taxon>Teleostei</taxon>
        <taxon>Neoteleostei</taxon>
        <taxon>Acanthomorphata</taxon>
        <taxon>Eupercaria</taxon>
        <taxon>Tetraodontiformes</taxon>
        <taxon>Tetradontoidea</taxon>
        <taxon>Tetraodontidae</taxon>
        <taxon>Tetraodon</taxon>
    </lineage>
</organism>
<dbReference type="InterPro" id="IPR029071">
    <property type="entry name" value="Ubiquitin-like_domsf"/>
</dbReference>
<dbReference type="OrthoDB" id="10051571at2759"/>
<dbReference type="SUPFAM" id="SSF54236">
    <property type="entry name" value="Ubiquitin-like"/>
    <property type="match status" value="1"/>
</dbReference>
<protein>
    <submittedName>
        <fullName evidence="2">(spotted green pufferfish) hypothetical protein</fullName>
    </submittedName>
</protein>
<feature type="non-terminal residue" evidence="2">
    <location>
        <position position="1"/>
    </location>
</feature>
<dbReference type="InterPro" id="IPR048945">
    <property type="entry name" value="RASSF8/10_RA"/>
</dbReference>
<dbReference type="Pfam" id="PF21712">
    <property type="entry name" value="RASSF8-10_RA"/>
    <property type="match status" value="1"/>
</dbReference>
<reference evidence="2" key="1">
    <citation type="journal article" date="2004" name="Nature">
        <title>Genome duplication in the teleost fish Tetraodon nigroviridis reveals the early vertebrate proto-karyotype.</title>
        <authorList>
            <person name="Jaillon O."/>
            <person name="Aury J.-M."/>
            <person name="Brunet F."/>
            <person name="Petit J.-L."/>
            <person name="Stange-Thomann N."/>
            <person name="Mauceli E."/>
            <person name="Bouneau L."/>
            <person name="Fischer C."/>
            <person name="Ozouf-Costaz C."/>
            <person name="Bernot A."/>
            <person name="Nicaud S."/>
            <person name="Jaffe D."/>
            <person name="Fisher S."/>
            <person name="Lutfalla G."/>
            <person name="Dossat C."/>
            <person name="Segurens B."/>
            <person name="Dasilva C."/>
            <person name="Salanoubat M."/>
            <person name="Levy M."/>
            <person name="Boudet N."/>
            <person name="Castellano S."/>
            <person name="Anthouard V."/>
            <person name="Jubin C."/>
            <person name="Castelli V."/>
            <person name="Katinka M."/>
            <person name="Vacherie B."/>
            <person name="Biemont C."/>
            <person name="Skalli Z."/>
            <person name="Cattolico L."/>
            <person name="Poulain J."/>
            <person name="De Berardinis V."/>
            <person name="Cruaud C."/>
            <person name="Duprat S."/>
            <person name="Brottier P."/>
            <person name="Coutanceau J.-P."/>
            <person name="Gouzy J."/>
            <person name="Parra G."/>
            <person name="Lardier G."/>
            <person name="Chapple C."/>
            <person name="McKernan K.J."/>
            <person name="McEwan P."/>
            <person name="Bosak S."/>
            <person name="Kellis M."/>
            <person name="Volff J.-N."/>
            <person name="Guigo R."/>
            <person name="Zody M.C."/>
            <person name="Mesirov J."/>
            <person name="Lindblad-Toh K."/>
            <person name="Birren B."/>
            <person name="Nusbaum C."/>
            <person name="Kahn D."/>
            <person name="Robinson-Rechavi M."/>
            <person name="Laudet V."/>
            <person name="Schachter V."/>
            <person name="Quetier F."/>
            <person name="Saurin W."/>
            <person name="Scarpelli C."/>
            <person name="Wincker P."/>
            <person name="Lander E.S."/>
            <person name="Weissenbach J."/>
            <person name="Roest Crollius H."/>
        </authorList>
    </citation>
    <scope>NUCLEOTIDE SEQUENCE [LARGE SCALE GENOMIC DNA]</scope>
</reference>
<dbReference type="InterPro" id="IPR000159">
    <property type="entry name" value="RA_dom"/>
</dbReference>
<evidence type="ECO:0000259" key="1">
    <source>
        <dbReference type="SMART" id="SM00314"/>
    </source>
</evidence>
<dbReference type="AlphaFoldDB" id="Q4SCC4"/>
<comment type="caution">
    <text evidence="2">The sequence shown here is derived from an EMBL/GenBank/DDBJ whole genome shotgun (WGS) entry which is preliminary data.</text>
</comment>
<gene>
    <name evidence="2" type="ORF">GSTENG00020564001</name>
</gene>
<dbReference type="KEGG" id="tng:GSTEN00020564G001"/>
<reference evidence="2" key="2">
    <citation type="submission" date="2004-02" db="EMBL/GenBank/DDBJ databases">
        <authorList>
            <consortium name="Genoscope"/>
            <consortium name="Whitehead Institute Centre for Genome Research"/>
        </authorList>
    </citation>
    <scope>NUCLEOTIDE SEQUENCE</scope>
</reference>
<dbReference type="GO" id="GO:0007165">
    <property type="term" value="P:signal transduction"/>
    <property type="evidence" value="ECO:0007669"/>
    <property type="project" value="InterPro"/>
</dbReference>
<dbReference type="SMART" id="SM00314">
    <property type="entry name" value="RA"/>
    <property type="match status" value="1"/>
</dbReference>
<dbReference type="InterPro" id="IPR033593">
    <property type="entry name" value="N-RASSF"/>
</dbReference>
<dbReference type="PANTHER" id="PTHR15286">
    <property type="entry name" value="RAS-ASSOCIATING DOMAIN CONTAINING PROTEIN"/>
    <property type="match status" value="1"/>
</dbReference>